<protein>
    <submittedName>
        <fullName evidence="1">Uncharacterized protein</fullName>
    </submittedName>
</protein>
<sequence>MQVYSVINKVEKKYPIEMIIAESLPVWQFLRNVYADKLHKMYFSKDSKSPNRISNITNTLSNVLWEKKNRSQHYPAVLFTDVMEERP</sequence>
<evidence type="ECO:0000313" key="1">
    <source>
        <dbReference type="EMBL" id="SVE40464.1"/>
    </source>
</evidence>
<accession>A0A383D830</accession>
<feature type="non-terminal residue" evidence="1">
    <location>
        <position position="87"/>
    </location>
</feature>
<proteinExistence type="predicted"/>
<gene>
    <name evidence="1" type="ORF">METZ01_LOCUS493318</name>
</gene>
<organism evidence="1">
    <name type="scientific">marine metagenome</name>
    <dbReference type="NCBI Taxonomy" id="408172"/>
    <lineage>
        <taxon>unclassified sequences</taxon>
        <taxon>metagenomes</taxon>
        <taxon>ecological metagenomes</taxon>
    </lineage>
</organism>
<dbReference type="EMBL" id="UINC01214986">
    <property type="protein sequence ID" value="SVE40464.1"/>
    <property type="molecule type" value="Genomic_DNA"/>
</dbReference>
<reference evidence="1" key="1">
    <citation type="submission" date="2018-05" db="EMBL/GenBank/DDBJ databases">
        <authorList>
            <person name="Lanie J.A."/>
            <person name="Ng W.-L."/>
            <person name="Kazmierczak K.M."/>
            <person name="Andrzejewski T.M."/>
            <person name="Davidsen T.M."/>
            <person name="Wayne K.J."/>
            <person name="Tettelin H."/>
            <person name="Glass J.I."/>
            <person name="Rusch D."/>
            <person name="Podicherti R."/>
            <person name="Tsui H.-C.T."/>
            <person name="Winkler M.E."/>
        </authorList>
    </citation>
    <scope>NUCLEOTIDE SEQUENCE</scope>
</reference>
<dbReference type="AlphaFoldDB" id="A0A383D830"/>
<name>A0A383D830_9ZZZZ</name>